<dbReference type="Gene3D" id="2.60.40.420">
    <property type="entry name" value="Cupredoxins - blue copper proteins"/>
    <property type="match status" value="1"/>
</dbReference>
<dbReference type="PANTHER" id="PTHR22888:SF18">
    <property type="entry name" value="CYTOCHROME BO(3) UBIQUINOL OXIDASE SUBUNIT 2"/>
    <property type="match status" value="1"/>
</dbReference>
<dbReference type="RefSeq" id="WP_119516814.1">
    <property type="nucleotide sequence ID" value="NZ_NQYH01000014.1"/>
</dbReference>
<dbReference type="GO" id="GO:0042773">
    <property type="term" value="P:ATP synthesis coupled electron transport"/>
    <property type="evidence" value="ECO:0007669"/>
    <property type="project" value="TreeGrafter"/>
</dbReference>
<evidence type="ECO:0000256" key="9">
    <source>
        <dbReference type="ARBA" id="ARBA00022982"/>
    </source>
</evidence>
<reference evidence="16 17" key="1">
    <citation type="submission" date="2017-08" db="EMBL/GenBank/DDBJ databases">
        <title>Pusillimonas indicus sp. nov., a member of the family Alcaligenaceae isolated from surface seawater.</title>
        <authorList>
            <person name="Li J."/>
        </authorList>
    </citation>
    <scope>NUCLEOTIDE SEQUENCE [LARGE SCALE GENOMIC DNA]</scope>
    <source>
        <strain evidence="16 17">L52-1-41</strain>
    </source>
</reference>
<dbReference type="Proteomes" id="UP000266206">
    <property type="component" value="Unassembled WGS sequence"/>
</dbReference>
<keyword evidence="10 13" id="KW-1133">Transmembrane helix</keyword>
<keyword evidence="5" id="KW-1003">Cell membrane</keyword>
<evidence type="ECO:0000313" key="16">
    <source>
        <dbReference type="EMBL" id="RIY39665.1"/>
    </source>
</evidence>
<proteinExistence type="inferred from homology"/>
<evidence type="ECO:0000259" key="15">
    <source>
        <dbReference type="PROSITE" id="PS50999"/>
    </source>
</evidence>
<dbReference type="InterPro" id="IPR011759">
    <property type="entry name" value="Cyt_c_oxidase_su2_TM_dom"/>
</dbReference>
<dbReference type="GO" id="GO:0005507">
    <property type="term" value="F:copper ion binding"/>
    <property type="evidence" value="ECO:0007669"/>
    <property type="project" value="InterPro"/>
</dbReference>
<dbReference type="InterPro" id="IPR036257">
    <property type="entry name" value="Cyt_c_oxidase_su2_TM_sf"/>
</dbReference>
<dbReference type="InterPro" id="IPR045187">
    <property type="entry name" value="CcO_II"/>
</dbReference>
<evidence type="ECO:0000256" key="1">
    <source>
        <dbReference type="ARBA" id="ARBA00004418"/>
    </source>
</evidence>
<organism evidence="16 17">
    <name type="scientific">Neopusillimonas maritima</name>
    <dbReference type="NCBI Taxonomy" id="2026239"/>
    <lineage>
        <taxon>Bacteria</taxon>
        <taxon>Pseudomonadati</taxon>
        <taxon>Pseudomonadota</taxon>
        <taxon>Betaproteobacteria</taxon>
        <taxon>Burkholderiales</taxon>
        <taxon>Alcaligenaceae</taxon>
        <taxon>Neopusillimonas</taxon>
    </lineage>
</organism>
<evidence type="ECO:0000256" key="5">
    <source>
        <dbReference type="ARBA" id="ARBA00022475"/>
    </source>
</evidence>
<gene>
    <name evidence="16" type="ORF">CJP73_13735</name>
</gene>
<keyword evidence="6" id="KW-0679">Respiratory chain</keyword>
<dbReference type="Gene3D" id="1.10.287.90">
    <property type="match status" value="1"/>
</dbReference>
<dbReference type="InterPro" id="IPR008972">
    <property type="entry name" value="Cupredoxin"/>
</dbReference>
<sequence>MAALVIIPIFIAIPLILIRYRRGARGTYKPDWEFNWGVELFIWGLPIVIIILLATALWKDTHKYDPYAPLGEDPLQIQVVSLDWKFIFLYPEQGIATVNLLALPEKRPITLTLTSGTVMQSFMVPRLAGQIYTMAGMTTKLNLVADEPGTHLGRNMQYNGTGFAAQSFRTEVMTHDAFTVWVEKMRNAPKQLNWQGYETLLKPSIVREPMLYSSFDPELFNKIIASFAPGRLKMTADMHKQHGHQEVAKVNK</sequence>
<dbReference type="InterPro" id="IPR010514">
    <property type="entry name" value="COX_ARM"/>
</dbReference>
<dbReference type="GO" id="GO:0042597">
    <property type="term" value="C:periplasmic space"/>
    <property type="evidence" value="ECO:0007669"/>
    <property type="project" value="UniProtKB-SubCell"/>
</dbReference>
<keyword evidence="7 13" id="KW-0812">Transmembrane</keyword>
<evidence type="ECO:0000256" key="6">
    <source>
        <dbReference type="ARBA" id="ARBA00022660"/>
    </source>
</evidence>
<evidence type="ECO:0000256" key="3">
    <source>
        <dbReference type="ARBA" id="ARBA00007866"/>
    </source>
</evidence>
<evidence type="ECO:0000256" key="7">
    <source>
        <dbReference type="ARBA" id="ARBA00022692"/>
    </source>
</evidence>
<comment type="caution">
    <text evidence="16">The sequence shown here is derived from an EMBL/GenBank/DDBJ whole genome shotgun (WGS) entry which is preliminary data.</text>
</comment>
<evidence type="ECO:0000256" key="13">
    <source>
        <dbReference type="SAM" id="Phobius"/>
    </source>
</evidence>
<dbReference type="InterPro" id="IPR034227">
    <property type="entry name" value="CuRO_UO_II"/>
</dbReference>
<name>A0A3A1YPW9_9BURK</name>
<evidence type="ECO:0000256" key="4">
    <source>
        <dbReference type="ARBA" id="ARBA00022448"/>
    </source>
</evidence>
<dbReference type="InterPro" id="IPR002429">
    <property type="entry name" value="CcO_II-like_C"/>
</dbReference>
<dbReference type="PANTHER" id="PTHR22888">
    <property type="entry name" value="CYTOCHROME C OXIDASE, SUBUNIT II"/>
    <property type="match status" value="1"/>
</dbReference>
<dbReference type="OrthoDB" id="9783445at2"/>
<evidence type="ECO:0000256" key="2">
    <source>
        <dbReference type="ARBA" id="ARBA00004651"/>
    </source>
</evidence>
<dbReference type="EMBL" id="NQYH01000014">
    <property type="protein sequence ID" value="RIY39665.1"/>
    <property type="molecule type" value="Genomic_DNA"/>
</dbReference>
<keyword evidence="4" id="KW-0813">Transport</keyword>
<dbReference type="SUPFAM" id="SSF49503">
    <property type="entry name" value="Cupredoxins"/>
    <property type="match status" value="1"/>
</dbReference>
<dbReference type="GO" id="GO:0005886">
    <property type="term" value="C:plasma membrane"/>
    <property type="evidence" value="ECO:0007669"/>
    <property type="project" value="UniProtKB-SubCell"/>
</dbReference>
<feature type="domain" description="Cytochrome oxidase subunit II copper A binding" evidence="14">
    <location>
        <begin position="72"/>
        <end position="184"/>
    </location>
</feature>
<dbReference type="GO" id="GO:0009486">
    <property type="term" value="F:cytochrome bo3 ubiquinol oxidase activity"/>
    <property type="evidence" value="ECO:0007669"/>
    <property type="project" value="InterPro"/>
</dbReference>
<comment type="subcellular location">
    <subcellularLocation>
        <location evidence="2">Cell membrane</location>
        <topology evidence="2">Multi-pass membrane protein</topology>
    </subcellularLocation>
    <subcellularLocation>
        <location evidence="1">Periplasm</location>
    </subcellularLocation>
</comment>
<keyword evidence="12 13" id="KW-0472">Membrane</keyword>
<keyword evidence="8" id="KW-0732">Signal</keyword>
<evidence type="ECO:0000259" key="14">
    <source>
        <dbReference type="PROSITE" id="PS50857"/>
    </source>
</evidence>
<dbReference type="PROSITE" id="PS50857">
    <property type="entry name" value="COX2_CUA"/>
    <property type="match status" value="1"/>
</dbReference>
<evidence type="ECO:0000256" key="8">
    <source>
        <dbReference type="ARBA" id="ARBA00022729"/>
    </source>
</evidence>
<feature type="domain" description="Cytochrome oxidase subunit II transmembrane region profile" evidence="15">
    <location>
        <begin position="1"/>
        <end position="68"/>
    </location>
</feature>
<protein>
    <submittedName>
        <fullName evidence="16">Cytochrome ubiquinol oxidase subunit II</fullName>
    </submittedName>
</protein>
<evidence type="ECO:0000256" key="11">
    <source>
        <dbReference type="ARBA" id="ARBA00023002"/>
    </source>
</evidence>
<dbReference type="PROSITE" id="PS50999">
    <property type="entry name" value="COX2_TM"/>
    <property type="match status" value="1"/>
</dbReference>
<dbReference type="GO" id="GO:0004129">
    <property type="term" value="F:cytochrome-c oxidase activity"/>
    <property type="evidence" value="ECO:0007669"/>
    <property type="project" value="InterPro"/>
</dbReference>
<accession>A0A3A1YPW9</accession>
<dbReference type="CDD" id="cd04212">
    <property type="entry name" value="CuRO_UO_II"/>
    <property type="match status" value="1"/>
</dbReference>
<feature type="transmembrane region" description="Helical" evidence="13">
    <location>
        <begin position="39"/>
        <end position="58"/>
    </location>
</feature>
<dbReference type="Pfam" id="PF06481">
    <property type="entry name" value="COX_ARM"/>
    <property type="match status" value="1"/>
</dbReference>
<evidence type="ECO:0000256" key="10">
    <source>
        <dbReference type="ARBA" id="ARBA00022989"/>
    </source>
</evidence>
<comment type="similarity">
    <text evidence="3">Belongs to the cytochrome c oxidase subunit 2 family.</text>
</comment>
<evidence type="ECO:0000313" key="17">
    <source>
        <dbReference type="Proteomes" id="UP000266206"/>
    </source>
</evidence>
<dbReference type="AlphaFoldDB" id="A0A3A1YPW9"/>
<dbReference type="SUPFAM" id="SSF81464">
    <property type="entry name" value="Cytochrome c oxidase subunit II-like, transmembrane region"/>
    <property type="match status" value="1"/>
</dbReference>
<keyword evidence="11" id="KW-0560">Oxidoreductase</keyword>
<keyword evidence="9" id="KW-0249">Electron transport</keyword>
<evidence type="ECO:0000256" key="12">
    <source>
        <dbReference type="ARBA" id="ARBA00023136"/>
    </source>
</evidence>